<organism evidence="2 3">
    <name type="scientific">Plebeiibacterium sediminum</name>
    <dbReference type="NCBI Taxonomy" id="2992112"/>
    <lineage>
        <taxon>Bacteria</taxon>
        <taxon>Pseudomonadati</taxon>
        <taxon>Bacteroidota</taxon>
        <taxon>Bacteroidia</taxon>
        <taxon>Marinilabiliales</taxon>
        <taxon>Marinilabiliaceae</taxon>
        <taxon>Plebeiibacterium</taxon>
    </lineage>
</organism>
<dbReference type="EMBL" id="JAPDPJ010000031">
    <property type="protein sequence ID" value="MCW3787550.1"/>
    <property type="molecule type" value="Genomic_DNA"/>
</dbReference>
<name>A0AAE3M654_9BACT</name>
<gene>
    <name evidence="2" type="ORF">OM075_13835</name>
</gene>
<keyword evidence="3" id="KW-1185">Reference proteome</keyword>
<dbReference type="Gene3D" id="1.25.40.10">
    <property type="entry name" value="Tetratricopeptide repeat domain"/>
    <property type="match status" value="1"/>
</dbReference>
<keyword evidence="1" id="KW-0732">Signal</keyword>
<proteinExistence type="predicted"/>
<feature type="signal peptide" evidence="1">
    <location>
        <begin position="1"/>
        <end position="19"/>
    </location>
</feature>
<evidence type="ECO:0008006" key="4">
    <source>
        <dbReference type="Google" id="ProtNLM"/>
    </source>
</evidence>
<dbReference type="InterPro" id="IPR011990">
    <property type="entry name" value="TPR-like_helical_dom_sf"/>
</dbReference>
<dbReference type="AlphaFoldDB" id="A0AAE3M654"/>
<reference evidence="2" key="1">
    <citation type="submission" date="2022-10" db="EMBL/GenBank/DDBJ databases">
        <authorList>
            <person name="Yu W.X."/>
        </authorList>
    </citation>
    <scope>NUCLEOTIDE SEQUENCE</scope>
    <source>
        <strain evidence="2">AAT</strain>
    </source>
</reference>
<dbReference type="Proteomes" id="UP001209229">
    <property type="component" value="Unassembled WGS sequence"/>
</dbReference>
<accession>A0AAE3M654</accession>
<evidence type="ECO:0000313" key="2">
    <source>
        <dbReference type="EMBL" id="MCW3787550.1"/>
    </source>
</evidence>
<feature type="chain" id="PRO_5042284040" description="TonB C-terminal domain-containing protein" evidence="1">
    <location>
        <begin position="20"/>
        <end position="246"/>
    </location>
</feature>
<comment type="caution">
    <text evidence="2">The sequence shown here is derived from an EMBL/GenBank/DDBJ whole genome shotgun (WGS) entry which is preliminary data.</text>
</comment>
<sequence length="246" mass="28063">MKKIVFILLCMIIPVIALSQETKHVIVDEVSVTPPKFMHSEQIVQIVQEETTSLLDYLTQKFVYPEEWKLLYQGIEVIQFTVTEKGELENFVAVNSIAPVVDDYIIELIKTTEGLWKPGTNNGEPIAMEKEVAMQIKTGEVEGSPYIKSFKALATNYYKQGSKQLLIKGHSKRALKRFDNAVQFAPYEKSALMMRGLCRYEIGDTDGARQDWIRLKELGGIDMEAPYFSQVKHLKGYEELAFILSE</sequence>
<dbReference type="SUPFAM" id="SSF48452">
    <property type="entry name" value="TPR-like"/>
    <property type="match status" value="1"/>
</dbReference>
<evidence type="ECO:0000313" key="3">
    <source>
        <dbReference type="Proteomes" id="UP001209229"/>
    </source>
</evidence>
<dbReference type="Gene3D" id="3.30.1150.10">
    <property type="match status" value="1"/>
</dbReference>
<evidence type="ECO:0000256" key="1">
    <source>
        <dbReference type="SAM" id="SignalP"/>
    </source>
</evidence>
<protein>
    <recommendedName>
        <fullName evidence="4">TonB C-terminal domain-containing protein</fullName>
    </recommendedName>
</protein>
<dbReference type="RefSeq" id="WP_301191115.1">
    <property type="nucleotide sequence ID" value="NZ_JAPDPJ010000031.1"/>
</dbReference>